<dbReference type="GO" id="GO:0032210">
    <property type="term" value="P:regulation of telomere maintenance via telomerase"/>
    <property type="evidence" value="ECO:0007669"/>
    <property type="project" value="TreeGrafter"/>
</dbReference>
<keyword evidence="7" id="KW-0238">DNA-binding</keyword>
<dbReference type="InterPro" id="IPR011564">
    <property type="entry name" value="Telomer_end-bd_POT1/Cdc13"/>
</dbReference>
<proteinExistence type="inferred from homology"/>
<dbReference type="PANTHER" id="PTHR14513">
    <property type="entry name" value="PROTECTION OF TELOMERES 1"/>
    <property type="match status" value="1"/>
</dbReference>
<evidence type="ECO:0000313" key="12">
    <source>
        <dbReference type="Proteomes" id="UP000225277"/>
    </source>
</evidence>
<dbReference type="PANTHER" id="PTHR14513:SF0">
    <property type="entry name" value="PROTECTION OF TELOMERES PROTEIN 1"/>
    <property type="match status" value="1"/>
</dbReference>
<feature type="region of interest" description="Disordered" evidence="9">
    <location>
        <begin position="408"/>
        <end position="443"/>
    </location>
</feature>
<evidence type="ECO:0000313" key="11">
    <source>
        <dbReference type="EMBL" id="CZT18735.1"/>
    </source>
</evidence>
<comment type="subcellular location">
    <subcellularLocation>
        <location evidence="2">Chromosome</location>
        <location evidence="2">Telomere</location>
    </subcellularLocation>
    <subcellularLocation>
        <location evidence="1">Nucleus</location>
    </subcellularLocation>
</comment>
<evidence type="ECO:0000256" key="3">
    <source>
        <dbReference type="ARBA" id="ARBA00008442"/>
    </source>
</evidence>
<dbReference type="GO" id="GO:0016233">
    <property type="term" value="P:telomere capping"/>
    <property type="evidence" value="ECO:0007669"/>
    <property type="project" value="TreeGrafter"/>
</dbReference>
<name>A0A2D3UWR6_9PEZI</name>
<dbReference type="GO" id="GO:0098505">
    <property type="term" value="F:G-rich strand telomeric DNA binding"/>
    <property type="evidence" value="ECO:0007669"/>
    <property type="project" value="TreeGrafter"/>
</dbReference>
<dbReference type="CDD" id="cd04497">
    <property type="entry name" value="hPOT1_OB1_like"/>
    <property type="match status" value="1"/>
</dbReference>
<dbReference type="AlphaFoldDB" id="A0A2D3UWR6"/>
<organism evidence="11 12">
    <name type="scientific">Ramularia collo-cygni</name>
    <dbReference type="NCBI Taxonomy" id="112498"/>
    <lineage>
        <taxon>Eukaryota</taxon>
        <taxon>Fungi</taxon>
        <taxon>Dikarya</taxon>
        <taxon>Ascomycota</taxon>
        <taxon>Pezizomycotina</taxon>
        <taxon>Dothideomycetes</taxon>
        <taxon>Dothideomycetidae</taxon>
        <taxon>Mycosphaerellales</taxon>
        <taxon>Mycosphaerellaceae</taxon>
        <taxon>Ramularia</taxon>
    </lineage>
</organism>
<sequence>MAHNIPAGFISLADTRDVPLHSLLNVIGVVVDVMPPAPTRKGQYMITFKLMDLKLADAIGGREGFTIRFFDRNEEDLPRVKNVGDVVQLRQIKIMPINGQRLGLSNFQTRTIVVPSASIPTPAFSIGYQDKNRIEGIGKPQALQDFGLREQAYMIALRHSAGMLSIIEERLARMSNPLVGPASAPVPTGPVSMQRPAPTGPASMSSRFMPTGPASMASQLPAQQNKQKYVEESGSAVQPSVKRPRLTRSFGPKFKLVENLQPRTFADLCGEVVKMYPAQWGCDFYITDYTSNDQMRYYPKPDEETDQERDGDTFGYTGPPKREWPGPYGWLVLKVNLKYPHADYASKYVKQGDYVLLSNVKGNISRDGSSRLEGDLWAEYDNPEKLKILKLTDPSIPEIRALRQRKEEYWASSGAQPPQGEGDATESKAKKKEAAKKLKKQERRAAQAARRADEAAALEKKSLNRHVRCTHEDIPITKVVDILDLQNTNHINSAPDGRDYILPFINVKYRAKVRVVDYEPKDLEDFAIRPELEHDSDDPDSMDWMNASPSYEWYFSLLLEDASVPQSVPAEERHRLWVQVHHQSAQFLLNRLADPEDLQHNSALLRELREKLFLLWGNLEENGGEELSNLPFECVILEYGIPMEEDDALREATSNGWKRMYAMEGASIL</sequence>
<feature type="compositionally biased region" description="Basic residues" evidence="9">
    <location>
        <begin position="429"/>
        <end position="442"/>
    </location>
</feature>
<feature type="region of interest" description="Disordered" evidence="9">
    <location>
        <begin position="299"/>
        <end position="318"/>
    </location>
</feature>
<evidence type="ECO:0000256" key="8">
    <source>
        <dbReference type="ARBA" id="ARBA00023242"/>
    </source>
</evidence>
<evidence type="ECO:0000256" key="1">
    <source>
        <dbReference type="ARBA" id="ARBA00004123"/>
    </source>
</evidence>
<dbReference type="STRING" id="112498.A0A2D3UWR6"/>
<dbReference type="SUPFAM" id="SSF50249">
    <property type="entry name" value="Nucleic acid-binding proteins"/>
    <property type="match status" value="2"/>
</dbReference>
<dbReference type="OrthoDB" id="2186770at2759"/>
<dbReference type="GO" id="GO:0000783">
    <property type="term" value="C:nuclear telomere cap complex"/>
    <property type="evidence" value="ECO:0007669"/>
    <property type="project" value="TreeGrafter"/>
</dbReference>
<keyword evidence="12" id="KW-1185">Reference proteome</keyword>
<feature type="region of interest" description="Disordered" evidence="9">
    <location>
        <begin position="181"/>
        <end position="227"/>
    </location>
</feature>
<feature type="domain" description="Telomeric single stranded DNA binding POT1/Cdc13" evidence="10">
    <location>
        <begin position="9"/>
        <end position="135"/>
    </location>
</feature>
<dbReference type="RefSeq" id="XP_023625625.1">
    <property type="nucleotide sequence ID" value="XM_023769857.1"/>
</dbReference>
<dbReference type="InterPro" id="IPR012340">
    <property type="entry name" value="NA-bd_OB-fold"/>
</dbReference>
<evidence type="ECO:0000256" key="6">
    <source>
        <dbReference type="ARBA" id="ARBA00022895"/>
    </source>
</evidence>
<dbReference type="Pfam" id="PF02765">
    <property type="entry name" value="POT1"/>
    <property type="match status" value="1"/>
</dbReference>
<dbReference type="Proteomes" id="UP000225277">
    <property type="component" value="Unassembled WGS sequence"/>
</dbReference>
<reference evidence="11 12" key="1">
    <citation type="submission" date="2016-03" db="EMBL/GenBank/DDBJ databases">
        <authorList>
            <person name="Ploux O."/>
        </authorList>
    </citation>
    <scope>NUCLEOTIDE SEQUENCE [LARGE SCALE GENOMIC DNA]</scope>
    <source>
        <strain evidence="11 12">URUG2</strain>
    </source>
</reference>
<dbReference type="Gene3D" id="2.40.50.140">
    <property type="entry name" value="Nucleic acid-binding proteins"/>
    <property type="match status" value="2"/>
</dbReference>
<evidence type="ECO:0000256" key="7">
    <source>
        <dbReference type="ARBA" id="ARBA00023125"/>
    </source>
</evidence>
<evidence type="ECO:0000256" key="2">
    <source>
        <dbReference type="ARBA" id="ARBA00004574"/>
    </source>
</evidence>
<keyword evidence="8" id="KW-0539">Nucleus</keyword>
<dbReference type="EMBL" id="FJUY01000006">
    <property type="protein sequence ID" value="CZT18735.1"/>
    <property type="molecule type" value="Genomic_DNA"/>
</dbReference>
<dbReference type="GO" id="GO:0010521">
    <property type="term" value="F:telomerase inhibitor activity"/>
    <property type="evidence" value="ECO:0007669"/>
    <property type="project" value="TreeGrafter"/>
</dbReference>
<accession>A0A2D3UWR6</accession>
<keyword evidence="5" id="KW-0158">Chromosome</keyword>
<dbReference type="InterPro" id="IPR032042">
    <property type="entry name" value="POT1PC"/>
</dbReference>
<comment type="similarity">
    <text evidence="3">Belongs to the telombin family.</text>
</comment>
<evidence type="ECO:0000259" key="10">
    <source>
        <dbReference type="SMART" id="SM00976"/>
    </source>
</evidence>
<gene>
    <name evidence="11" type="ORF">RCC_04579</name>
</gene>
<evidence type="ECO:0000256" key="9">
    <source>
        <dbReference type="SAM" id="MobiDB-lite"/>
    </source>
</evidence>
<protein>
    <recommendedName>
        <fullName evidence="4">Protection of telomeres protein 1</fullName>
    </recommendedName>
</protein>
<evidence type="ECO:0000256" key="5">
    <source>
        <dbReference type="ARBA" id="ARBA00022454"/>
    </source>
</evidence>
<dbReference type="InterPro" id="IPR028389">
    <property type="entry name" value="POT1"/>
</dbReference>
<dbReference type="FunFam" id="2.40.50.140:FF:000303">
    <property type="entry name" value="Protection of telomeres protein 1"/>
    <property type="match status" value="1"/>
</dbReference>
<dbReference type="SMART" id="SM00976">
    <property type="entry name" value="Telo_bind"/>
    <property type="match status" value="1"/>
</dbReference>
<evidence type="ECO:0000256" key="4">
    <source>
        <dbReference type="ARBA" id="ARBA00015253"/>
    </source>
</evidence>
<dbReference type="Pfam" id="PF16686">
    <property type="entry name" value="POT1PC"/>
    <property type="match status" value="1"/>
</dbReference>
<feature type="compositionally biased region" description="Polar residues" evidence="9">
    <location>
        <begin position="216"/>
        <end position="227"/>
    </location>
</feature>
<dbReference type="GeneID" id="35599753"/>
<keyword evidence="6" id="KW-0779">Telomere</keyword>